<feature type="transmembrane region" description="Helical" evidence="1">
    <location>
        <begin position="31"/>
        <end position="52"/>
    </location>
</feature>
<dbReference type="Proteomes" id="UP000649799">
    <property type="component" value="Unassembled WGS sequence"/>
</dbReference>
<feature type="transmembrane region" description="Helical" evidence="1">
    <location>
        <begin position="59"/>
        <end position="78"/>
    </location>
</feature>
<organism evidence="2 3">
    <name type="scientific">Cyclobacterium plantarum</name>
    <dbReference type="NCBI Taxonomy" id="2716263"/>
    <lineage>
        <taxon>Bacteria</taxon>
        <taxon>Pseudomonadati</taxon>
        <taxon>Bacteroidota</taxon>
        <taxon>Cytophagia</taxon>
        <taxon>Cytophagales</taxon>
        <taxon>Cyclobacteriaceae</taxon>
        <taxon>Cyclobacterium</taxon>
    </lineage>
</organism>
<evidence type="ECO:0000313" key="3">
    <source>
        <dbReference type="Proteomes" id="UP000649799"/>
    </source>
</evidence>
<evidence type="ECO:0000313" key="2">
    <source>
        <dbReference type="EMBL" id="NHE57856.1"/>
    </source>
</evidence>
<keyword evidence="1" id="KW-0472">Membrane</keyword>
<accession>A0ABX0HCF8</accession>
<name>A0ABX0HCF8_9BACT</name>
<feature type="transmembrane region" description="Helical" evidence="1">
    <location>
        <begin position="90"/>
        <end position="107"/>
    </location>
</feature>
<dbReference type="RefSeq" id="WP_166147721.1">
    <property type="nucleotide sequence ID" value="NZ_JAANYN010000005.1"/>
</dbReference>
<gene>
    <name evidence="2" type="ORF">G9Q97_13660</name>
</gene>
<evidence type="ECO:0000256" key="1">
    <source>
        <dbReference type="SAM" id="Phobius"/>
    </source>
</evidence>
<keyword evidence="1" id="KW-0812">Transmembrane</keyword>
<sequence length="287" mass="31187">MEDSSQNEGTSPMSNFEKLLPEGSDNTNPNFLQGMAAIFNGLGIGLFLGILLGLSVSPVVSGVIGSISSLLAILIGLNEKFLDPIKSLRIGAFGLFSVVGIIIGLYIRANDPFAPTLADKMEEYLAIGYTEAEAKAFVTGFIRADSSSLAIRQANVLYSSEIEIGACDFLVYANVETAPSEVYNTFETAGGIWTEFVNQFKKDLPESLAATALLALRDSFCNAGQGTVVVSENLRNLGNESSLQEIDKAFEKADPPWDKLHEEFGKHYSQEERKQVYLSLIKVLKHE</sequence>
<reference evidence="2 3" key="1">
    <citation type="submission" date="2020-03" db="EMBL/GenBank/DDBJ databases">
        <title>Cyclobacterium plantarum sp. nov., a marine bacterium isolated from a coastal-marine wetland.</title>
        <authorList>
            <person name="Sanchez-Porro C."/>
            <person name="Ventosa A."/>
            <person name="Amoozegar M."/>
        </authorList>
    </citation>
    <scope>NUCLEOTIDE SEQUENCE [LARGE SCALE GENOMIC DNA]</scope>
    <source>
        <strain evidence="2 3">GBPx2</strain>
    </source>
</reference>
<proteinExistence type="predicted"/>
<keyword evidence="1" id="KW-1133">Transmembrane helix</keyword>
<dbReference type="EMBL" id="JAANYN010000005">
    <property type="protein sequence ID" value="NHE57856.1"/>
    <property type="molecule type" value="Genomic_DNA"/>
</dbReference>
<keyword evidence="3" id="KW-1185">Reference proteome</keyword>
<protein>
    <submittedName>
        <fullName evidence="2">Uncharacterized protein</fullName>
    </submittedName>
</protein>
<comment type="caution">
    <text evidence="2">The sequence shown here is derived from an EMBL/GenBank/DDBJ whole genome shotgun (WGS) entry which is preliminary data.</text>
</comment>